<dbReference type="GO" id="GO:0061710">
    <property type="term" value="F:L-threonylcarbamoyladenylate synthase"/>
    <property type="evidence" value="ECO:0007669"/>
    <property type="project" value="UniProtKB-EC"/>
</dbReference>
<evidence type="ECO:0000256" key="9">
    <source>
        <dbReference type="HAMAP-Rule" id="MF_01852"/>
    </source>
</evidence>
<keyword evidence="2 9" id="KW-0963">Cytoplasm</keyword>
<protein>
    <recommendedName>
        <fullName evidence="9">Threonylcarbamoyl-AMP synthase</fullName>
        <shortName evidence="9">TC-AMP synthase</shortName>
        <ecNumber evidence="9">2.7.7.87</ecNumber>
    </recommendedName>
    <alternativeName>
        <fullName evidence="9">L-threonylcarbamoyladenylate synthase</fullName>
    </alternativeName>
    <alternativeName>
        <fullName evidence="9">t(6)A37 threonylcarbamoyladenosine biosynthesis protein TsaC</fullName>
    </alternativeName>
    <alternativeName>
        <fullName evidence="9">tRNA threonylcarbamoyladenosine biosynthesis protein TsaC</fullName>
    </alternativeName>
</protein>
<evidence type="ECO:0000256" key="3">
    <source>
        <dbReference type="ARBA" id="ARBA00022679"/>
    </source>
</evidence>
<keyword evidence="4 9" id="KW-0819">tRNA processing</keyword>
<evidence type="ECO:0000256" key="5">
    <source>
        <dbReference type="ARBA" id="ARBA00022695"/>
    </source>
</evidence>
<dbReference type="FunFam" id="3.90.870.10:FF:000004">
    <property type="entry name" value="Threonylcarbamoyl-AMP synthase"/>
    <property type="match status" value="1"/>
</dbReference>
<dbReference type="GO" id="GO:0000049">
    <property type="term" value="F:tRNA binding"/>
    <property type="evidence" value="ECO:0007669"/>
    <property type="project" value="TreeGrafter"/>
</dbReference>
<dbReference type="PROSITE" id="PS51163">
    <property type="entry name" value="YRDC"/>
    <property type="match status" value="1"/>
</dbReference>
<dbReference type="InterPro" id="IPR006070">
    <property type="entry name" value="Sua5-like_dom"/>
</dbReference>
<evidence type="ECO:0000313" key="12">
    <source>
        <dbReference type="Proteomes" id="UP000005466"/>
    </source>
</evidence>
<evidence type="ECO:0000256" key="7">
    <source>
        <dbReference type="ARBA" id="ARBA00022840"/>
    </source>
</evidence>
<keyword evidence="7 9" id="KW-0067">ATP-binding</keyword>
<dbReference type="GO" id="GO:0005524">
    <property type="term" value="F:ATP binding"/>
    <property type="evidence" value="ECO:0007669"/>
    <property type="project" value="UniProtKB-UniRule"/>
</dbReference>
<evidence type="ECO:0000256" key="1">
    <source>
        <dbReference type="ARBA" id="ARBA00004496"/>
    </source>
</evidence>
<dbReference type="HAMAP" id="MF_01852">
    <property type="entry name" value="TsaC"/>
    <property type="match status" value="1"/>
</dbReference>
<feature type="domain" description="YrdC-like" evidence="10">
    <location>
        <begin position="1"/>
        <end position="172"/>
    </location>
</feature>
<name>F3C9P5_PSESG</name>
<dbReference type="AlphaFoldDB" id="F3C9P5"/>
<keyword evidence="5 9" id="KW-0548">Nucleotidyltransferase</keyword>
<evidence type="ECO:0000313" key="11">
    <source>
        <dbReference type="EMBL" id="EGH15987.1"/>
    </source>
</evidence>
<dbReference type="InterPro" id="IPR050156">
    <property type="entry name" value="TC-AMP_synthase_SUA5"/>
</dbReference>
<dbReference type="InterPro" id="IPR023535">
    <property type="entry name" value="TC-AMP_synthase"/>
</dbReference>
<comment type="caution">
    <text evidence="11">The sequence shown here is derived from an EMBL/GenBank/DDBJ whole genome shotgun (WGS) entry which is preliminary data.</text>
</comment>
<comment type="function">
    <text evidence="9">Required for the formation of a threonylcarbamoyl group on adenosine at position 37 (t(6)A37) in tRNAs that read codons beginning with adenine. Catalyzes the conversion of L-threonine, HCO(3)(-)/CO(2) and ATP to give threonylcarbamoyl-AMP (TC-AMP) as the acyladenylate intermediate, with the release of diphosphate.</text>
</comment>
<gene>
    <name evidence="9" type="primary">tsaC</name>
    <name evidence="11" type="ORF">Pgy4_23126</name>
</gene>
<comment type="subcellular location">
    <subcellularLocation>
        <location evidence="1 9">Cytoplasm</location>
    </subcellularLocation>
</comment>
<organism evidence="11 12">
    <name type="scientific">Pseudomonas savastanoi pv. glycinea str. race 4</name>
    <dbReference type="NCBI Taxonomy" id="875330"/>
    <lineage>
        <taxon>Bacteria</taxon>
        <taxon>Pseudomonadati</taxon>
        <taxon>Pseudomonadota</taxon>
        <taxon>Gammaproteobacteria</taxon>
        <taxon>Pseudomonadales</taxon>
        <taxon>Pseudomonadaceae</taxon>
        <taxon>Pseudomonas</taxon>
    </lineage>
</organism>
<comment type="similarity">
    <text evidence="9">Belongs to the SUA5 family. TsaC subfamily.</text>
</comment>
<dbReference type="EMBL" id="ADWY01001118">
    <property type="protein sequence ID" value="EGH15987.1"/>
    <property type="molecule type" value="Genomic_DNA"/>
</dbReference>
<proteinExistence type="inferred from homology"/>
<keyword evidence="6 9" id="KW-0547">Nucleotide-binding</keyword>
<dbReference type="GO" id="GO:0006450">
    <property type="term" value="P:regulation of translational fidelity"/>
    <property type="evidence" value="ECO:0007669"/>
    <property type="project" value="TreeGrafter"/>
</dbReference>
<evidence type="ECO:0000256" key="2">
    <source>
        <dbReference type="ARBA" id="ARBA00022490"/>
    </source>
</evidence>
<sequence length="254" mass="27511">MIAYPTEAVWGLGCDPWDEEAVYRLLAIKSRPVEKGLILIADNIRQFDFLFEDFPQLWLDRMASTWPGPNTWLVPHQNLLPEWITGIHETVALRVTDHPTVRELCALVGPLISTSANPAGRPAARSRLRVEQYFRGQIDGVLGGSLGGRRNPSVIRDIATGQVCALADAGGSAGSGNQNGRASGAPSGQLGLRLGGVLQGVLLNVVDLEFAAGEHVEQLVSHGLQVLRIVCVGAQRRAGDIHRAFLRQNPQIHT</sequence>
<dbReference type="Proteomes" id="UP000005466">
    <property type="component" value="Unassembled WGS sequence"/>
</dbReference>
<keyword evidence="3 9" id="KW-0808">Transferase</keyword>
<dbReference type="InterPro" id="IPR017945">
    <property type="entry name" value="DHBP_synth_RibB-like_a/b_dom"/>
</dbReference>
<dbReference type="EC" id="2.7.7.87" evidence="9"/>
<dbReference type="GO" id="GO:0005737">
    <property type="term" value="C:cytoplasm"/>
    <property type="evidence" value="ECO:0007669"/>
    <property type="project" value="UniProtKB-SubCell"/>
</dbReference>
<dbReference type="Gene3D" id="3.90.870.10">
    <property type="entry name" value="DHBP synthase"/>
    <property type="match status" value="1"/>
</dbReference>
<dbReference type="GO" id="GO:0002949">
    <property type="term" value="P:tRNA threonylcarbamoyladenosine modification"/>
    <property type="evidence" value="ECO:0007669"/>
    <property type="project" value="UniProtKB-UniRule"/>
</dbReference>
<dbReference type="HOGENOM" id="CLU_1093562_0_0_6"/>
<evidence type="ECO:0000256" key="4">
    <source>
        <dbReference type="ARBA" id="ARBA00022694"/>
    </source>
</evidence>
<dbReference type="Pfam" id="PF01300">
    <property type="entry name" value="Sua5_yciO_yrdC"/>
    <property type="match status" value="1"/>
</dbReference>
<accession>F3C9P5</accession>
<evidence type="ECO:0000259" key="10">
    <source>
        <dbReference type="PROSITE" id="PS51163"/>
    </source>
</evidence>
<dbReference type="GO" id="GO:0003725">
    <property type="term" value="F:double-stranded RNA binding"/>
    <property type="evidence" value="ECO:0007669"/>
    <property type="project" value="InterPro"/>
</dbReference>
<comment type="catalytic activity">
    <reaction evidence="8 9">
        <text>L-threonine + hydrogencarbonate + ATP = L-threonylcarbamoyladenylate + diphosphate + H2O</text>
        <dbReference type="Rhea" id="RHEA:36407"/>
        <dbReference type="ChEBI" id="CHEBI:15377"/>
        <dbReference type="ChEBI" id="CHEBI:17544"/>
        <dbReference type="ChEBI" id="CHEBI:30616"/>
        <dbReference type="ChEBI" id="CHEBI:33019"/>
        <dbReference type="ChEBI" id="CHEBI:57926"/>
        <dbReference type="ChEBI" id="CHEBI:73682"/>
        <dbReference type="EC" id="2.7.7.87"/>
    </reaction>
</comment>
<dbReference type="SUPFAM" id="SSF55821">
    <property type="entry name" value="YrdC/RibB"/>
    <property type="match status" value="1"/>
</dbReference>
<evidence type="ECO:0000256" key="6">
    <source>
        <dbReference type="ARBA" id="ARBA00022741"/>
    </source>
</evidence>
<evidence type="ECO:0000256" key="8">
    <source>
        <dbReference type="ARBA" id="ARBA00048366"/>
    </source>
</evidence>
<dbReference type="PANTHER" id="PTHR17490:SF18">
    <property type="entry name" value="THREONYLCARBAMOYL-AMP SYNTHASE"/>
    <property type="match status" value="1"/>
</dbReference>
<dbReference type="PANTHER" id="PTHR17490">
    <property type="entry name" value="SUA5"/>
    <property type="match status" value="1"/>
</dbReference>
<reference evidence="11 12" key="1">
    <citation type="journal article" date="2011" name="PLoS Pathog.">
        <title>Dynamic evolution of pathogenicity revealed by sequencing and comparative genomics of 19 Pseudomonas syringae isolates.</title>
        <authorList>
            <person name="Baltrus D.A."/>
            <person name="Nishimura M.T."/>
            <person name="Romanchuk A."/>
            <person name="Chang J.H."/>
            <person name="Mukhtar M.S."/>
            <person name="Cherkis K."/>
            <person name="Roach J."/>
            <person name="Grant S.R."/>
            <person name="Jones C.D."/>
            <person name="Dangl J.L."/>
        </authorList>
    </citation>
    <scope>NUCLEOTIDE SEQUENCE [LARGE SCALE GENOMIC DNA]</scope>
    <source>
        <strain evidence="12">race 4</strain>
    </source>
</reference>